<protein>
    <submittedName>
        <fullName evidence="3">Biotin--[acetyl-CoA-carboxylase] ligase</fullName>
        <ecNumber evidence="3">6.3.4.15</ecNumber>
    </submittedName>
</protein>
<dbReference type="InterPro" id="IPR045864">
    <property type="entry name" value="aa-tRNA-synth_II/BPL/LPL"/>
</dbReference>
<dbReference type="SUPFAM" id="SSF55681">
    <property type="entry name" value="Class II aaRS and biotin synthetases"/>
    <property type="match status" value="1"/>
</dbReference>
<name>A0ABX2AL14_9BACT</name>
<dbReference type="Pfam" id="PF03099">
    <property type="entry name" value="BPL_LplA_LipB"/>
    <property type="match status" value="1"/>
</dbReference>
<dbReference type="InterPro" id="IPR004143">
    <property type="entry name" value="BPL_LPL_catalytic"/>
</dbReference>
<feature type="domain" description="BPL/LPL catalytic" evidence="2">
    <location>
        <begin position="1"/>
        <end position="187"/>
    </location>
</feature>
<dbReference type="PANTHER" id="PTHR12835:SF5">
    <property type="entry name" value="BIOTIN--PROTEIN LIGASE"/>
    <property type="match status" value="1"/>
</dbReference>
<dbReference type="EC" id="6.3.4.15" evidence="3"/>
<gene>
    <name evidence="3" type="ORF">HPS56_05870</name>
</gene>
<dbReference type="PROSITE" id="PS51733">
    <property type="entry name" value="BPL_LPL_CATALYTIC"/>
    <property type="match status" value="1"/>
</dbReference>
<evidence type="ECO:0000313" key="4">
    <source>
        <dbReference type="Proteomes" id="UP000714420"/>
    </source>
</evidence>
<accession>A0ABX2AL14</accession>
<dbReference type="CDD" id="cd16442">
    <property type="entry name" value="BPL"/>
    <property type="match status" value="1"/>
</dbReference>
<evidence type="ECO:0000256" key="1">
    <source>
        <dbReference type="ARBA" id="ARBA00022598"/>
    </source>
</evidence>
<dbReference type="InterPro" id="IPR004408">
    <property type="entry name" value="Biotin_CoA_COase_ligase"/>
</dbReference>
<keyword evidence="4" id="KW-1185">Reference proteome</keyword>
<comment type="caution">
    <text evidence="3">The sequence shown here is derived from an EMBL/GenBank/DDBJ whole genome shotgun (WGS) entry which is preliminary data.</text>
</comment>
<proteinExistence type="predicted"/>
<reference evidence="3 4" key="1">
    <citation type="submission" date="2020-05" db="EMBL/GenBank/DDBJ databases">
        <title>Distinct polysaccharide utilization as determinants for interspecies competition between intestinal Prevotella spp.</title>
        <authorList>
            <person name="Galvez E.J.C."/>
            <person name="Iljazovic A."/>
            <person name="Strowig T."/>
        </authorList>
    </citation>
    <scope>NUCLEOTIDE SEQUENCE [LARGE SCALE GENOMIC DNA]</scope>
    <source>
        <strain evidence="3 4">PMUR</strain>
    </source>
</reference>
<evidence type="ECO:0000259" key="2">
    <source>
        <dbReference type="PROSITE" id="PS51733"/>
    </source>
</evidence>
<dbReference type="GO" id="GO:0004077">
    <property type="term" value="F:biotin--[biotin carboxyl-carrier protein] ligase activity"/>
    <property type="evidence" value="ECO:0007669"/>
    <property type="project" value="UniProtKB-EC"/>
</dbReference>
<keyword evidence="1 3" id="KW-0436">Ligase</keyword>
<dbReference type="NCBIfam" id="TIGR00121">
    <property type="entry name" value="birA_ligase"/>
    <property type="match status" value="1"/>
</dbReference>
<dbReference type="Proteomes" id="UP000714420">
    <property type="component" value="Unassembled WGS sequence"/>
</dbReference>
<dbReference type="Gene3D" id="3.30.930.10">
    <property type="entry name" value="Bira Bifunctional Protein, Domain 2"/>
    <property type="match status" value="1"/>
</dbReference>
<evidence type="ECO:0000313" key="3">
    <source>
        <dbReference type="EMBL" id="NPD91883.1"/>
    </source>
</evidence>
<dbReference type="PANTHER" id="PTHR12835">
    <property type="entry name" value="BIOTIN PROTEIN LIGASE"/>
    <property type="match status" value="1"/>
</dbReference>
<dbReference type="EMBL" id="JABKKF010000004">
    <property type="protein sequence ID" value="NPD91883.1"/>
    <property type="molecule type" value="Genomic_DNA"/>
</dbReference>
<organism evidence="3 4">
    <name type="scientific">Xylanibacter muris</name>
    <dbReference type="NCBI Taxonomy" id="2736290"/>
    <lineage>
        <taxon>Bacteria</taxon>
        <taxon>Pseudomonadati</taxon>
        <taxon>Bacteroidota</taxon>
        <taxon>Bacteroidia</taxon>
        <taxon>Bacteroidales</taxon>
        <taxon>Prevotellaceae</taxon>
        <taxon>Xylanibacter</taxon>
    </lineage>
</organism>
<dbReference type="RefSeq" id="WP_172275230.1">
    <property type="nucleotide sequence ID" value="NZ_CASGMU010000003.1"/>
</dbReference>
<sequence length="252" mass="28402">MEKIKILRIDSTDSTNRYLHDHTGEEGTLMTVVSADFQTAGRGQGSNTWESERGANLIFSIKTHPVGIPANRQFVMLEAKALAIKETLEEHLASSASAPLQDVTIKWPNDIYYGNNKISGTLSECSIQGGLVKSCITGSGININQKEFISDAPNPISIRQITGRDTDREKFMESLLNRFEKYLDLVNSHDFETIDSLYTRSLYRNSGIFRYEDRDGVFQAEICGITPEGHLLLQPDRGTIREYEFKEVKFII</sequence>